<evidence type="ECO:0000313" key="2">
    <source>
        <dbReference type="Proteomes" id="UP000639403"/>
    </source>
</evidence>
<gene>
    <name evidence="1" type="ORF">IEO21_10889</name>
</gene>
<dbReference type="AlphaFoldDB" id="A0A8H7NRL5"/>
<organism evidence="1 2">
    <name type="scientific">Rhodonia placenta</name>
    <dbReference type="NCBI Taxonomy" id="104341"/>
    <lineage>
        <taxon>Eukaryota</taxon>
        <taxon>Fungi</taxon>
        <taxon>Dikarya</taxon>
        <taxon>Basidiomycota</taxon>
        <taxon>Agaricomycotina</taxon>
        <taxon>Agaricomycetes</taxon>
        <taxon>Polyporales</taxon>
        <taxon>Adustoporiaceae</taxon>
        <taxon>Rhodonia</taxon>
    </lineage>
</organism>
<dbReference type="Proteomes" id="UP000639403">
    <property type="component" value="Unassembled WGS sequence"/>
</dbReference>
<name>A0A8H7NRL5_9APHY</name>
<protein>
    <submittedName>
        <fullName evidence="1">Uncharacterized protein</fullName>
    </submittedName>
</protein>
<evidence type="ECO:0000313" key="1">
    <source>
        <dbReference type="EMBL" id="KAF9797190.1"/>
    </source>
</evidence>
<proteinExistence type="predicted"/>
<reference evidence="1" key="1">
    <citation type="submission" date="2020-11" db="EMBL/GenBank/DDBJ databases">
        <authorList>
            <person name="Koelle M."/>
            <person name="Horta M.A.C."/>
            <person name="Nowrousian M."/>
            <person name="Ohm R.A."/>
            <person name="Benz P."/>
            <person name="Pilgard A."/>
        </authorList>
    </citation>
    <scope>NUCLEOTIDE SEQUENCE</scope>
    <source>
        <strain evidence="1">FPRL280</strain>
    </source>
</reference>
<sequence length="158" mass="17064">MSHPPLQLHAPPSAILLVDGEQAALPHPRIYRCAHPNCPSQMHCIGRSPVSSPTNIKTWSAHSVFNLSYNTIHLRASEGQCTAIRGNIRSTHDHAISAPAPVVFEYHSPVSACFVNVCADTFSLQSSWQLAVLSNVPVKAHPLVTGTSHHYLLVAGPL</sequence>
<dbReference type="EMBL" id="JADOXO010001210">
    <property type="protein sequence ID" value="KAF9797190.1"/>
    <property type="molecule type" value="Genomic_DNA"/>
</dbReference>
<reference evidence="1" key="2">
    <citation type="journal article" name="Front. Microbiol.">
        <title>Degradative Capacity of Two Strains of Rhodonia placenta: From Phenotype to Genotype.</title>
        <authorList>
            <person name="Kolle M."/>
            <person name="Horta M.A.C."/>
            <person name="Nowrousian M."/>
            <person name="Ohm R.A."/>
            <person name="Benz J.P."/>
            <person name="Pilgard A."/>
        </authorList>
    </citation>
    <scope>NUCLEOTIDE SEQUENCE</scope>
    <source>
        <strain evidence="1">FPRL280</strain>
    </source>
</reference>
<accession>A0A8H7NRL5</accession>
<comment type="caution">
    <text evidence="1">The sequence shown here is derived from an EMBL/GenBank/DDBJ whole genome shotgun (WGS) entry which is preliminary data.</text>
</comment>